<dbReference type="AlphaFoldDB" id="A0A382Z7R7"/>
<gene>
    <name evidence="1" type="ORF">METZ01_LOCUS444401</name>
</gene>
<reference evidence="1" key="1">
    <citation type="submission" date="2018-05" db="EMBL/GenBank/DDBJ databases">
        <authorList>
            <person name="Lanie J.A."/>
            <person name="Ng W.-L."/>
            <person name="Kazmierczak K.M."/>
            <person name="Andrzejewski T.M."/>
            <person name="Davidsen T.M."/>
            <person name="Wayne K.J."/>
            <person name="Tettelin H."/>
            <person name="Glass J.I."/>
            <person name="Rusch D."/>
            <person name="Podicherti R."/>
            <person name="Tsui H.-C.T."/>
            <person name="Winkler M.E."/>
        </authorList>
    </citation>
    <scope>NUCLEOTIDE SEQUENCE</scope>
</reference>
<protein>
    <submittedName>
        <fullName evidence="1">Uncharacterized protein</fullName>
    </submittedName>
</protein>
<organism evidence="1">
    <name type="scientific">marine metagenome</name>
    <dbReference type="NCBI Taxonomy" id="408172"/>
    <lineage>
        <taxon>unclassified sequences</taxon>
        <taxon>metagenomes</taxon>
        <taxon>ecological metagenomes</taxon>
    </lineage>
</organism>
<feature type="non-terminal residue" evidence="1">
    <location>
        <position position="52"/>
    </location>
</feature>
<sequence length="52" mass="5525">MRKPFGILMLIFSAGFTPKCSETSLSVSFVPGIDGIGSLAFIIKPVTRAPKP</sequence>
<dbReference type="EMBL" id="UINC01181717">
    <property type="protein sequence ID" value="SVD91547.1"/>
    <property type="molecule type" value="Genomic_DNA"/>
</dbReference>
<accession>A0A382Z7R7</accession>
<evidence type="ECO:0000313" key="1">
    <source>
        <dbReference type="EMBL" id="SVD91547.1"/>
    </source>
</evidence>
<name>A0A382Z7R7_9ZZZZ</name>
<proteinExistence type="predicted"/>